<accession>A0AAV2D540</accession>
<organism evidence="2 3">
    <name type="scientific">Linum trigynum</name>
    <dbReference type="NCBI Taxonomy" id="586398"/>
    <lineage>
        <taxon>Eukaryota</taxon>
        <taxon>Viridiplantae</taxon>
        <taxon>Streptophyta</taxon>
        <taxon>Embryophyta</taxon>
        <taxon>Tracheophyta</taxon>
        <taxon>Spermatophyta</taxon>
        <taxon>Magnoliopsida</taxon>
        <taxon>eudicotyledons</taxon>
        <taxon>Gunneridae</taxon>
        <taxon>Pentapetalae</taxon>
        <taxon>rosids</taxon>
        <taxon>fabids</taxon>
        <taxon>Malpighiales</taxon>
        <taxon>Linaceae</taxon>
        <taxon>Linum</taxon>
    </lineage>
</organism>
<evidence type="ECO:0000256" key="1">
    <source>
        <dbReference type="SAM" id="MobiDB-lite"/>
    </source>
</evidence>
<proteinExistence type="predicted"/>
<feature type="compositionally biased region" description="Basic and acidic residues" evidence="1">
    <location>
        <begin position="53"/>
        <end position="63"/>
    </location>
</feature>
<protein>
    <submittedName>
        <fullName evidence="2">Uncharacterized protein</fullName>
    </submittedName>
</protein>
<name>A0AAV2D540_9ROSI</name>
<evidence type="ECO:0000313" key="3">
    <source>
        <dbReference type="Proteomes" id="UP001497516"/>
    </source>
</evidence>
<evidence type="ECO:0000313" key="2">
    <source>
        <dbReference type="EMBL" id="CAL1366307.1"/>
    </source>
</evidence>
<feature type="region of interest" description="Disordered" evidence="1">
    <location>
        <begin position="33"/>
        <end position="68"/>
    </location>
</feature>
<sequence length="141" mass="15891">MGFQGRCRRLVRLLPPPAPDYASLDEKFARAKTRDSPSSLISTDSSTTVNAKLEGEKQRDWSSTKHRSGGRQLVEAVGEGELLGRGRRIVVLEKISRVAVANGGFTGDKWKKTIGFADRMYFFFLLKMTWQPRHCHISSFC</sequence>
<dbReference type="Proteomes" id="UP001497516">
    <property type="component" value="Chromosome 2"/>
</dbReference>
<gene>
    <name evidence="2" type="ORF">LTRI10_LOCUS10574</name>
</gene>
<dbReference type="AlphaFoldDB" id="A0AAV2D540"/>
<reference evidence="2 3" key="1">
    <citation type="submission" date="2024-04" db="EMBL/GenBank/DDBJ databases">
        <authorList>
            <person name="Fracassetti M."/>
        </authorList>
    </citation>
    <scope>NUCLEOTIDE SEQUENCE [LARGE SCALE GENOMIC DNA]</scope>
</reference>
<feature type="compositionally biased region" description="Low complexity" evidence="1">
    <location>
        <begin position="36"/>
        <end position="48"/>
    </location>
</feature>
<dbReference type="EMBL" id="OZ034815">
    <property type="protein sequence ID" value="CAL1366307.1"/>
    <property type="molecule type" value="Genomic_DNA"/>
</dbReference>
<keyword evidence="3" id="KW-1185">Reference proteome</keyword>